<feature type="compositionally biased region" description="Basic and acidic residues" evidence="1">
    <location>
        <begin position="79"/>
        <end position="98"/>
    </location>
</feature>
<protein>
    <submittedName>
        <fullName evidence="2">Uncharacterized protein</fullName>
    </submittedName>
</protein>
<dbReference type="AlphaFoldDB" id="A0A8S9FFI9"/>
<feature type="compositionally biased region" description="Polar residues" evidence="1">
    <location>
        <begin position="1"/>
        <end position="11"/>
    </location>
</feature>
<proteinExistence type="predicted"/>
<name>A0A8S9FFI9_BRACR</name>
<sequence length="113" mass="13074">MLSFTTTTSKAHSSDCRLQQRKRTKVEETSYRSTRHRREGVTVDRSHRCSREVRNQEPSRLIASPVKSQTNPELQVCRSRREQGGKEQREKENKENRRPPAPATAGPEKGIWS</sequence>
<reference evidence="2" key="1">
    <citation type="submission" date="2019-12" db="EMBL/GenBank/DDBJ databases">
        <title>Genome sequencing and annotation of Brassica cretica.</title>
        <authorList>
            <person name="Studholme D.J."/>
            <person name="Sarris P.F."/>
        </authorList>
    </citation>
    <scope>NUCLEOTIDE SEQUENCE</scope>
    <source>
        <strain evidence="2">PFS-102/07</strain>
        <tissue evidence="2">Leaf</tissue>
    </source>
</reference>
<organism evidence="2">
    <name type="scientific">Brassica cretica</name>
    <name type="common">Mustard</name>
    <dbReference type="NCBI Taxonomy" id="69181"/>
    <lineage>
        <taxon>Eukaryota</taxon>
        <taxon>Viridiplantae</taxon>
        <taxon>Streptophyta</taxon>
        <taxon>Embryophyta</taxon>
        <taxon>Tracheophyta</taxon>
        <taxon>Spermatophyta</taxon>
        <taxon>Magnoliopsida</taxon>
        <taxon>eudicotyledons</taxon>
        <taxon>Gunneridae</taxon>
        <taxon>Pentapetalae</taxon>
        <taxon>rosids</taxon>
        <taxon>malvids</taxon>
        <taxon>Brassicales</taxon>
        <taxon>Brassicaceae</taxon>
        <taxon>Brassiceae</taxon>
        <taxon>Brassica</taxon>
    </lineage>
</organism>
<accession>A0A8S9FFI9</accession>
<feature type="region of interest" description="Disordered" evidence="1">
    <location>
        <begin position="1"/>
        <end position="113"/>
    </location>
</feature>
<dbReference type="EMBL" id="QGKY02002305">
    <property type="protein sequence ID" value="KAF2531236.1"/>
    <property type="molecule type" value="Genomic_DNA"/>
</dbReference>
<evidence type="ECO:0000313" key="2">
    <source>
        <dbReference type="EMBL" id="KAF2531236.1"/>
    </source>
</evidence>
<gene>
    <name evidence="2" type="ORF">F2Q70_00033065</name>
</gene>
<evidence type="ECO:0000256" key="1">
    <source>
        <dbReference type="SAM" id="MobiDB-lite"/>
    </source>
</evidence>
<feature type="compositionally biased region" description="Basic and acidic residues" evidence="1">
    <location>
        <begin position="39"/>
        <end position="57"/>
    </location>
</feature>
<comment type="caution">
    <text evidence="2">The sequence shown here is derived from an EMBL/GenBank/DDBJ whole genome shotgun (WGS) entry which is preliminary data.</text>
</comment>